<name>A0A238VTF2_9FLAO</name>
<dbReference type="Proteomes" id="UP000198412">
    <property type="component" value="Unassembled WGS sequence"/>
</dbReference>
<dbReference type="EMBL" id="FZNX01000001">
    <property type="protein sequence ID" value="SNR37620.1"/>
    <property type="molecule type" value="Genomic_DNA"/>
</dbReference>
<dbReference type="OrthoDB" id="1447256at2"/>
<gene>
    <name evidence="1" type="ORF">SAMN04488111_1022</name>
</gene>
<evidence type="ECO:0008006" key="3">
    <source>
        <dbReference type="Google" id="ProtNLM"/>
    </source>
</evidence>
<proteinExistence type="predicted"/>
<dbReference type="RefSeq" id="WP_141107266.1">
    <property type="nucleotide sequence ID" value="NZ_FZNX01000001.1"/>
</dbReference>
<sequence length="142" mass="16549">MSKLKSFYIILSESNLVIEHHQGTLNVDSYIKFKKQLLEDPLFKTNMNYYIHLKDVFFSTTKPDIKKYIKYMASIYDIIGNRKLALVTSTPNQVVPITIYKSLEGDLNQESKIFSTTEMALHWLNIDDESIESIINTISEYK</sequence>
<organism evidence="1 2">
    <name type="scientific">Lutibacter flavus</name>
    <dbReference type="NCBI Taxonomy" id="691689"/>
    <lineage>
        <taxon>Bacteria</taxon>
        <taxon>Pseudomonadati</taxon>
        <taxon>Bacteroidota</taxon>
        <taxon>Flavobacteriia</taxon>
        <taxon>Flavobacteriales</taxon>
        <taxon>Flavobacteriaceae</taxon>
        <taxon>Lutibacter</taxon>
    </lineage>
</organism>
<keyword evidence="2" id="KW-1185">Reference proteome</keyword>
<dbReference type="AlphaFoldDB" id="A0A238VTF2"/>
<reference evidence="2" key="1">
    <citation type="submission" date="2017-06" db="EMBL/GenBank/DDBJ databases">
        <authorList>
            <person name="Varghese N."/>
            <person name="Submissions S."/>
        </authorList>
    </citation>
    <scope>NUCLEOTIDE SEQUENCE [LARGE SCALE GENOMIC DNA]</scope>
    <source>
        <strain evidence="2">DSM 27993</strain>
    </source>
</reference>
<evidence type="ECO:0000313" key="1">
    <source>
        <dbReference type="EMBL" id="SNR37620.1"/>
    </source>
</evidence>
<protein>
    <recommendedName>
        <fullName evidence="3">SpoIIAA-like</fullName>
    </recommendedName>
</protein>
<evidence type="ECO:0000313" key="2">
    <source>
        <dbReference type="Proteomes" id="UP000198412"/>
    </source>
</evidence>
<accession>A0A238VTF2</accession>